<accession>A0ABT9B9B9</accession>
<keyword evidence="3" id="KW-1185">Reference proteome</keyword>
<feature type="chain" id="PRO_5046476366" description="DUF4249 domain-containing protein" evidence="1">
    <location>
        <begin position="18"/>
        <end position="342"/>
    </location>
</feature>
<dbReference type="EMBL" id="JAUQSY010000005">
    <property type="protein sequence ID" value="MDO7874867.1"/>
    <property type="molecule type" value="Genomic_DNA"/>
</dbReference>
<sequence length="342" mass="37734">MRFRLLFLLLPLLAACAKEPGPVRFDFVGATGLTSSDRSVSAGDTLITRAYVTGDNLLKHLRITVTYEPQPNPVVYPDVLTSYDPSTNPSSPEILYLDSTLATNQYDFGFRNRFGVRTTSGVENWRYTVTDASGNSTTRGYRIVVRKADSAAVLHNYTMFARLSERGAQARPFLQLQAGLLLPRFALRPQPGIQGNPDLIYNNQRVIDAVLVRRGSGVRFVSPSSDSLRASTDNWARARRKRTVFTHIAITNAAFNNLNTVASLRAAFVGGSAASPDSLFTRPLVKPPVVTTSDPTPNTTSSAIAFRTEDLTTKERKYGVLFVSDVTETPYPGIRYTVRMQK</sequence>
<dbReference type="PROSITE" id="PS51257">
    <property type="entry name" value="PROKAR_LIPOPROTEIN"/>
    <property type="match status" value="1"/>
</dbReference>
<name>A0ABT9B9B9_9BACT</name>
<proteinExistence type="predicted"/>
<organism evidence="2 3">
    <name type="scientific">Hymenobacter aranciens</name>
    <dbReference type="NCBI Taxonomy" id="3063996"/>
    <lineage>
        <taxon>Bacteria</taxon>
        <taxon>Pseudomonadati</taxon>
        <taxon>Bacteroidota</taxon>
        <taxon>Cytophagia</taxon>
        <taxon>Cytophagales</taxon>
        <taxon>Hymenobacteraceae</taxon>
        <taxon>Hymenobacter</taxon>
    </lineage>
</organism>
<feature type="signal peptide" evidence="1">
    <location>
        <begin position="1"/>
        <end position="17"/>
    </location>
</feature>
<evidence type="ECO:0008006" key="4">
    <source>
        <dbReference type="Google" id="ProtNLM"/>
    </source>
</evidence>
<evidence type="ECO:0000313" key="2">
    <source>
        <dbReference type="EMBL" id="MDO7874867.1"/>
    </source>
</evidence>
<dbReference type="RefSeq" id="WP_305006183.1">
    <property type="nucleotide sequence ID" value="NZ_JAUQSY010000005.1"/>
</dbReference>
<keyword evidence="1" id="KW-0732">Signal</keyword>
<gene>
    <name evidence="2" type="ORF">Q5H93_09005</name>
</gene>
<comment type="caution">
    <text evidence="2">The sequence shown here is derived from an EMBL/GenBank/DDBJ whole genome shotgun (WGS) entry which is preliminary data.</text>
</comment>
<reference evidence="2" key="1">
    <citation type="submission" date="2023-07" db="EMBL/GenBank/DDBJ databases">
        <authorList>
            <person name="Kim M.K."/>
        </authorList>
    </citation>
    <scope>NUCLEOTIDE SEQUENCE</scope>
    <source>
        <strain evidence="2">ASUV-10-1</strain>
    </source>
</reference>
<dbReference type="Proteomes" id="UP001176429">
    <property type="component" value="Unassembled WGS sequence"/>
</dbReference>
<evidence type="ECO:0000313" key="3">
    <source>
        <dbReference type="Proteomes" id="UP001176429"/>
    </source>
</evidence>
<evidence type="ECO:0000256" key="1">
    <source>
        <dbReference type="SAM" id="SignalP"/>
    </source>
</evidence>
<protein>
    <recommendedName>
        <fullName evidence="4">DUF4249 domain-containing protein</fullName>
    </recommendedName>
</protein>